<keyword evidence="3" id="KW-1185">Reference proteome</keyword>
<evidence type="ECO:0000256" key="1">
    <source>
        <dbReference type="SAM" id="Phobius"/>
    </source>
</evidence>
<dbReference type="Proteomes" id="UP001169242">
    <property type="component" value="Unassembled WGS sequence"/>
</dbReference>
<organism evidence="2 3">
    <name type="scientific">Holtiella tumoricola</name>
    <dbReference type="NCBI Taxonomy" id="3018743"/>
    <lineage>
        <taxon>Bacteria</taxon>
        <taxon>Bacillati</taxon>
        <taxon>Bacillota</taxon>
        <taxon>Clostridia</taxon>
        <taxon>Lachnospirales</taxon>
        <taxon>Cellulosilyticaceae</taxon>
        <taxon>Holtiella</taxon>
    </lineage>
</organism>
<reference evidence="2" key="1">
    <citation type="journal article" date="2023" name="Int. J. Syst. Evol. Microbiol.">
        <title>&lt;i&gt;Holtiella tumoricola&lt;/i&gt; gen. nov. sp. nov., isolated from a human clinical sample.</title>
        <authorList>
            <person name="Allen-Vercoe E."/>
            <person name="Daigneault M.C."/>
            <person name="Vancuren S.J."/>
            <person name="Cochrane K."/>
            <person name="O'Neal L.L."/>
            <person name="Sankaranarayanan K."/>
            <person name="Lawson P.A."/>
        </authorList>
    </citation>
    <scope>NUCLEOTIDE SEQUENCE</scope>
    <source>
        <strain evidence="2">CC70A</strain>
    </source>
</reference>
<dbReference type="InterPro" id="IPR035168">
    <property type="entry name" value="DUF5317"/>
</dbReference>
<feature type="transmembrane region" description="Helical" evidence="1">
    <location>
        <begin position="55"/>
        <end position="75"/>
    </location>
</feature>
<feature type="transmembrane region" description="Helical" evidence="1">
    <location>
        <begin position="81"/>
        <end position="103"/>
    </location>
</feature>
<dbReference type="Pfam" id="PF17248">
    <property type="entry name" value="DUF5317"/>
    <property type="match status" value="1"/>
</dbReference>
<dbReference type="EMBL" id="JAQIFT010000062">
    <property type="protein sequence ID" value="MDA3733442.1"/>
    <property type="molecule type" value="Genomic_DNA"/>
</dbReference>
<proteinExistence type="predicted"/>
<feature type="transmembrane region" description="Helical" evidence="1">
    <location>
        <begin position="151"/>
        <end position="172"/>
    </location>
</feature>
<name>A0AA42J2B1_9FIRM</name>
<gene>
    <name evidence="2" type="ORF">PBV87_18340</name>
</gene>
<evidence type="ECO:0000313" key="3">
    <source>
        <dbReference type="Proteomes" id="UP001169242"/>
    </source>
</evidence>
<evidence type="ECO:0000313" key="2">
    <source>
        <dbReference type="EMBL" id="MDA3733442.1"/>
    </source>
</evidence>
<comment type="caution">
    <text evidence="2">The sequence shown here is derived from an EMBL/GenBank/DDBJ whole genome shotgun (WGS) entry which is preliminary data.</text>
</comment>
<dbReference type="RefSeq" id="WP_271013265.1">
    <property type="nucleotide sequence ID" value="NZ_JAQIFT010000062.1"/>
</dbReference>
<keyword evidence="1" id="KW-0812">Transmembrane</keyword>
<dbReference type="AlphaFoldDB" id="A0AA42J2B1"/>
<accession>A0AA42J2B1</accession>
<keyword evidence="1" id="KW-1133">Transmembrane helix</keyword>
<sequence>MFVLSIVGAIIIGYLCKGQLSNLRFVQIKGIAFIFASFIVEWIAKILLNQNMIELGNVSWSLHLFTYILLGVMIAKNWEKGSIKLIGIGTLLNALVIFSNNGIMPVGTWAMERLGIPEGATLQGMYLVMHDQMHFKILADILPIRIMNRGFILSIGDLFLIAGLMIIIIYGMKKETCRNYSSTGFPS</sequence>
<feature type="transmembrane region" description="Helical" evidence="1">
    <location>
        <begin position="28"/>
        <end position="48"/>
    </location>
</feature>
<keyword evidence="1" id="KW-0472">Membrane</keyword>
<protein>
    <submittedName>
        <fullName evidence="2">DUF5317 family protein</fullName>
    </submittedName>
</protein>